<evidence type="ECO:0000256" key="4">
    <source>
        <dbReference type="ARBA" id="ARBA00023242"/>
    </source>
</evidence>
<evidence type="ECO:0000256" key="2">
    <source>
        <dbReference type="ARBA" id="ARBA00021080"/>
    </source>
</evidence>
<evidence type="ECO:0000256" key="7">
    <source>
        <dbReference type="SAM" id="MobiDB-lite"/>
    </source>
</evidence>
<dbReference type="PANTHER" id="PTHR13952:SF6">
    <property type="entry name" value="U11_U12 SMALL NUCLEAR RIBONUCLEOPROTEIN 35 KDA PROTEIN"/>
    <property type="match status" value="1"/>
</dbReference>
<comment type="subcellular location">
    <subcellularLocation>
        <location evidence="1">Nucleus</location>
    </subcellularLocation>
</comment>
<dbReference type="GO" id="GO:0017069">
    <property type="term" value="F:snRNA binding"/>
    <property type="evidence" value="ECO:0007669"/>
    <property type="project" value="TreeGrafter"/>
</dbReference>
<sequence>MPFPEAPESGPSVPSSKPWSKYCTEEYDPIAVGSIDGTDEFPHDRALVRAMNSVYKPSPKAEGDPRHTVFVGRLEHSVDEERVRELFDRCGTVVRCRLVRDVVTGVSRGYAFVEFSRRKYVERALKELHGKTVEGKEILVDEEVGRTLKGWKPRRLGGGFGGRKKSQQLRFGCRDRPWMRPIKGEVVRYGSKNEFHREARQQRELLNSMEIA</sequence>
<dbReference type="Gene3D" id="3.30.70.330">
    <property type="match status" value="1"/>
</dbReference>
<dbReference type="GO" id="GO:0071011">
    <property type="term" value="C:precatalytic spliceosome"/>
    <property type="evidence" value="ECO:0007669"/>
    <property type="project" value="TreeGrafter"/>
</dbReference>
<evidence type="ECO:0000256" key="1">
    <source>
        <dbReference type="ARBA" id="ARBA00004123"/>
    </source>
</evidence>
<feature type="domain" description="RRM" evidence="8">
    <location>
        <begin position="67"/>
        <end position="145"/>
    </location>
</feature>
<dbReference type="GO" id="GO:0003729">
    <property type="term" value="F:mRNA binding"/>
    <property type="evidence" value="ECO:0007669"/>
    <property type="project" value="TreeGrafter"/>
</dbReference>
<dbReference type="GO" id="GO:0000398">
    <property type="term" value="P:mRNA splicing, via spliceosome"/>
    <property type="evidence" value="ECO:0007669"/>
    <property type="project" value="TreeGrafter"/>
</dbReference>
<feature type="region of interest" description="Disordered" evidence="7">
    <location>
        <begin position="1"/>
        <end position="20"/>
    </location>
</feature>
<dbReference type="PROSITE" id="PS50102">
    <property type="entry name" value="RRM"/>
    <property type="match status" value="1"/>
</dbReference>
<dbReference type="InterPro" id="IPR051183">
    <property type="entry name" value="U1_U11-U12_snRNP_70-35kDa"/>
</dbReference>
<protein>
    <recommendedName>
        <fullName evidence="2">U11/U12 small nuclear ribonucleoprotein 35 kDa protein</fullName>
    </recommendedName>
    <alternativeName>
        <fullName evidence="5">U1 snRNP-binding protein homolog</fullName>
    </alternativeName>
</protein>
<dbReference type="EMBL" id="GFDL01012673">
    <property type="protein sequence ID" value="JAV22372.1"/>
    <property type="molecule type" value="Transcribed_RNA"/>
</dbReference>
<evidence type="ECO:0000256" key="6">
    <source>
        <dbReference type="PROSITE-ProRule" id="PRU00176"/>
    </source>
</evidence>
<dbReference type="Pfam" id="PF00076">
    <property type="entry name" value="RRM_1"/>
    <property type="match status" value="1"/>
</dbReference>
<accession>A0A1Q3F479</accession>
<proteinExistence type="predicted"/>
<evidence type="ECO:0000313" key="9">
    <source>
        <dbReference type="EMBL" id="JAV22372.1"/>
    </source>
</evidence>
<dbReference type="InterPro" id="IPR012677">
    <property type="entry name" value="Nucleotide-bd_a/b_plait_sf"/>
</dbReference>
<keyword evidence="3 6" id="KW-0694">RNA-binding</keyword>
<evidence type="ECO:0000256" key="3">
    <source>
        <dbReference type="ARBA" id="ARBA00022884"/>
    </source>
</evidence>
<dbReference type="InterPro" id="IPR000504">
    <property type="entry name" value="RRM_dom"/>
</dbReference>
<evidence type="ECO:0000256" key="5">
    <source>
        <dbReference type="ARBA" id="ARBA00031739"/>
    </source>
</evidence>
<dbReference type="PANTHER" id="PTHR13952">
    <property type="entry name" value="U1 SMALL NUCLEAR RIBONUCLEOPROTEIN 70 KD"/>
    <property type="match status" value="1"/>
</dbReference>
<dbReference type="AlphaFoldDB" id="A0A1Q3F479"/>
<name>A0A1Q3F479_CULTA</name>
<keyword evidence="4" id="KW-0539">Nucleus</keyword>
<dbReference type="InterPro" id="IPR035979">
    <property type="entry name" value="RBD_domain_sf"/>
</dbReference>
<organism evidence="9">
    <name type="scientific">Culex tarsalis</name>
    <name type="common">Encephalitis mosquito</name>
    <dbReference type="NCBI Taxonomy" id="7177"/>
    <lineage>
        <taxon>Eukaryota</taxon>
        <taxon>Metazoa</taxon>
        <taxon>Ecdysozoa</taxon>
        <taxon>Arthropoda</taxon>
        <taxon>Hexapoda</taxon>
        <taxon>Insecta</taxon>
        <taxon>Pterygota</taxon>
        <taxon>Neoptera</taxon>
        <taxon>Endopterygota</taxon>
        <taxon>Diptera</taxon>
        <taxon>Nematocera</taxon>
        <taxon>Culicoidea</taxon>
        <taxon>Culicidae</taxon>
        <taxon>Culicinae</taxon>
        <taxon>Culicini</taxon>
        <taxon>Culex</taxon>
        <taxon>Culex</taxon>
    </lineage>
</organism>
<dbReference type="SUPFAM" id="SSF54928">
    <property type="entry name" value="RNA-binding domain, RBD"/>
    <property type="match status" value="1"/>
</dbReference>
<evidence type="ECO:0000259" key="8">
    <source>
        <dbReference type="PROSITE" id="PS50102"/>
    </source>
</evidence>
<dbReference type="FunFam" id="3.30.70.330:FF:000132">
    <property type="entry name" value="Small nuclear ribonucleoprotein U11/U12 subunit 35"/>
    <property type="match status" value="1"/>
</dbReference>
<reference evidence="9" key="1">
    <citation type="submission" date="2017-01" db="EMBL/GenBank/DDBJ databases">
        <title>A deep insight into the sialotranscriptome of adult male and female Cluex tarsalis mosquitoes.</title>
        <authorList>
            <person name="Ribeiro J.M."/>
            <person name="Moreira F."/>
            <person name="Bernard K.A."/>
            <person name="Calvo E."/>
        </authorList>
    </citation>
    <scope>NUCLEOTIDE SEQUENCE</scope>
    <source>
        <strain evidence="9">Kern County</strain>
        <tissue evidence="9">Salivary glands</tissue>
    </source>
</reference>
<dbReference type="SMART" id="SM00360">
    <property type="entry name" value="RRM"/>
    <property type="match status" value="1"/>
</dbReference>
<keyword evidence="9" id="KW-0687">Ribonucleoprotein</keyword>